<reference evidence="1 2" key="1">
    <citation type="journal article" date="2017" name="Curr. Biol.">
        <title>The Evolution of Venom by Co-option of Single-Copy Genes.</title>
        <authorList>
            <person name="Martinson E.O."/>
            <person name="Mrinalini"/>
            <person name="Kelkar Y.D."/>
            <person name="Chang C.H."/>
            <person name="Werren J.H."/>
        </authorList>
    </citation>
    <scope>NUCLEOTIDE SEQUENCE [LARGE SCALE GENOMIC DNA]</scope>
    <source>
        <strain evidence="1 2">Alberta</strain>
        <tissue evidence="1">Whole body</tissue>
    </source>
</reference>
<organism evidence="1 2">
    <name type="scientific">Trichomalopsis sarcophagae</name>
    <dbReference type="NCBI Taxonomy" id="543379"/>
    <lineage>
        <taxon>Eukaryota</taxon>
        <taxon>Metazoa</taxon>
        <taxon>Ecdysozoa</taxon>
        <taxon>Arthropoda</taxon>
        <taxon>Hexapoda</taxon>
        <taxon>Insecta</taxon>
        <taxon>Pterygota</taxon>
        <taxon>Neoptera</taxon>
        <taxon>Endopterygota</taxon>
        <taxon>Hymenoptera</taxon>
        <taxon>Apocrita</taxon>
        <taxon>Proctotrupomorpha</taxon>
        <taxon>Chalcidoidea</taxon>
        <taxon>Pteromalidae</taxon>
        <taxon>Pteromalinae</taxon>
        <taxon>Trichomalopsis</taxon>
    </lineage>
</organism>
<dbReference type="STRING" id="543379.A0A232FLN6"/>
<sequence length="160" mass="19214">MVLFKRSSFTGSLETKLLHKIQQFQYNSKKLVIKLKNCRSNSLITMKTVENLLKFIKRNQKIGEIKILYQEEKYEELTDILKDSFEMTKHSNPCLRYGEIPIDRAEQLRILLDSLWQLEQYETRKEKIFRSVHRDYRLSGETYYTAALLVYYEQGSREET</sequence>
<evidence type="ECO:0000313" key="1">
    <source>
        <dbReference type="EMBL" id="OXU31572.1"/>
    </source>
</evidence>
<name>A0A232FLN6_9HYME</name>
<evidence type="ECO:0000313" key="2">
    <source>
        <dbReference type="Proteomes" id="UP000215335"/>
    </source>
</evidence>
<gene>
    <name evidence="1" type="ORF">TSAR_005093</name>
</gene>
<proteinExistence type="predicted"/>
<dbReference type="Proteomes" id="UP000215335">
    <property type="component" value="Unassembled WGS sequence"/>
</dbReference>
<dbReference type="EMBL" id="NNAY01000047">
    <property type="protein sequence ID" value="OXU31572.1"/>
    <property type="molecule type" value="Genomic_DNA"/>
</dbReference>
<protein>
    <submittedName>
        <fullName evidence="1">Uncharacterized protein</fullName>
    </submittedName>
</protein>
<comment type="caution">
    <text evidence="1">The sequence shown here is derived from an EMBL/GenBank/DDBJ whole genome shotgun (WGS) entry which is preliminary data.</text>
</comment>
<dbReference type="AlphaFoldDB" id="A0A232FLN6"/>
<keyword evidence="2" id="KW-1185">Reference proteome</keyword>
<accession>A0A232FLN6</accession>